<keyword evidence="8" id="KW-1185">Reference proteome</keyword>
<dbReference type="GO" id="GO:0000967">
    <property type="term" value="P:rRNA 5'-end processing"/>
    <property type="evidence" value="ECO:0007669"/>
    <property type="project" value="UniProtKB-UniRule"/>
</dbReference>
<evidence type="ECO:0000259" key="6">
    <source>
        <dbReference type="SMART" id="SM00732"/>
    </source>
</evidence>
<accession>A0A1X7I0F2</accession>
<dbReference type="GO" id="GO:0016788">
    <property type="term" value="F:hydrolase activity, acting on ester bonds"/>
    <property type="evidence" value="ECO:0007669"/>
    <property type="project" value="UniProtKB-UniRule"/>
</dbReference>
<keyword evidence="3 5" id="KW-0540">Nuclease</keyword>
<keyword evidence="2 5" id="KW-0690">Ribosome biogenesis</keyword>
<dbReference type="InterPro" id="IPR037027">
    <property type="entry name" value="YqgF/RNaseH-like_dom_sf"/>
</dbReference>
<dbReference type="SMART" id="SM00732">
    <property type="entry name" value="YqgFc"/>
    <property type="match status" value="1"/>
</dbReference>
<dbReference type="Proteomes" id="UP000193804">
    <property type="component" value="Unassembled WGS sequence"/>
</dbReference>
<name>A0A1X7I0F2_9BACT</name>
<keyword evidence="1 5" id="KW-0963">Cytoplasm</keyword>
<dbReference type="RefSeq" id="WP_085515047.1">
    <property type="nucleotide sequence ID" value="NZ_FXAW01000001.1"/>
</dbReference>
<protein>
    <recommendedName>
        <fullName evidence="5">Putative pre-16S rRNA nuclease</fullName>
        <ecNumber evidence="5">3.1.-.-</ecNumber>
    </recommendedName>
</protein>
<dbReference type="GO" id="GO:0004518">
    <property type="term" value="F:nuclease activity"/>
    <property type="evidence" value="ECO:0007669"/>
    <property type="project" value="UniProtKB-KW"/>
</dbReference>
<evidence type="ECO:0000256" key="5">
    <source>
        <dbReference type="HAMAP-Rule" id="MF_00651"/>
    </source>
</evidence>
<feature type="domain" description="YqgF/RNase H-like" evidence="6">
    <location>
        <begin position="2"/>
        <end position="100"/>
    </location>
</feature>
<proteinExistence type="inferred from homology"/>
<gene>
    <name evidence="7" type="ORF">SAMN05661096_00011</name>
</gene>
<dbReference type="Pfam" id="PF03652">
    <property type="entry name" value="RuvX"/>
    <property type="match status" value="1"/>
</dbReference>
<sequence>MPRILAIDYGTKRVGLAVTDPLKIIASPLEMVHSKDVIQYLSDYILKEDVESVVCGYPTNEEGEATDATRHVDAFINLFRKKFPTMPLHLQDESFSSQEAMQVMIHSGSKRKQRNKKSGNIDKISAAIILKQFLEEN</sequence>
<dbReference type="CDD" id="cd16964">
    <property type="entry name" value="YqgF"/>
    <property type="match status" value="1"/>
</dbReference>
<comment type="similarity">
    <text evidence="5">Belongs to the YqgF HJR family.</text>
</comment>
<dbReference type="OrthoDB" id="9796140at2"/>
<evidence type="ECO:0000256" key="2">
    <source>
        <dbReference type="ARBA" id="ARBA00022517"/>
    </source>
</evidence>
<dbReference type="PANTHER" id="PTHR33317">
    <property type="entry name" value="POLYNUCLEOTIDYL TRANSFERASE, RIBONUCLEASE H-LIKE SUPERFAMILY PROTEIN"/>
    <property type="match status" value="1"/>
</dbReference>
<dbReference type="STRING" id="1028.SAMN05661096_00011"/>
<dbReference type="InterPro" id="IPR006641">
    <property type="entry name" value="YqgF/RNaseH-like_dom"/>
</dbReference>
<evidence type="ECO:0000256" key="1">
    <source>
        <dbReference type="ARBA" id="ARBA00022490"/>
    </source>
</evidence>
<dbReference type="HAMAP" id="MF_00651">
    <property type="entry name" value="Nuclease_YqgF"/>
    <property type="match status" value="1"/>
</dbReference>
<evidence type="ECO:0000313" key="8">
    <source>
        <dbReference type="Proteomes" id="UP000193804"/>
    </source>
</evidence>
<dbReference type="InterPro" id="IPR012337">
    <property type="entry name" value="RNaseH-like_sf"/>
</dbReference>
<dbReference type="AlphaFoldDB" id="A0A1X7I0F2"/>
<dbReference type="InterPro" id="IPR005227">
    <property type="entry name" value="YqgF"/>
</dbReference>
<comment type="subcellular location">
    <subcellularLocation>
        <location evidence="5">Cytoplasm</location>
    </subcellularLocation>
</comment>
<dbReference type="NCBIfam" id="TIGR00250">
    <property type="entry name" value="RNAse_H_YqgF"/>
    <property type="match status" value="1"/>
</dbReference>
<evidence type="ECO:0000313" key="7">
    <source>
        <dbReference type="EMBL" id="SMG07089.1"/>
    </source>
</evidence>
<dbReference type="GO" id="GO:0005829">
    <property type="term" value="C:cytosol"/>
    <property type="evidence" value="ECO:0007669"/>
    <property type="project" value="TreeGrafter"/>
</dbReference>
<keyword evidence="4 5" id="KW-0378">Hydrolase</keyword>
<dbReference type="SUPFAM" id="SSF53098">
    <property type="entry name" value="Ribonuclease H-like"/>
    <property type="match status" value="1"/>
</dbReference>
<reference evidence="8" key="1">
    <citation type="submission" date="2017-04" db="EMBL/GenBank/DDBJ databases">
        <authorList>
            <person name="Varghese N."/>
            <person name="Submissions S."/>
        </authorList>
    </citation>
    <scope>NUCLEOTIDE SEQUENCE [LARGE SCALE GENOMIC DNA]</scope>
    <source>
        <strain evidence="8">DSM 4125</strain>
    </source>
</reference>
<dbReference type="Gene3D" id="3.30.420.140">
    <property type="entry name" value="YqgF/RNase H-like domain"/>
    <property type="match status" value="1"/>
</dbReference>
<dbReference type="EC" id="3.1.-.-" evidence="5"/>
<evidence type="ECO:0000256" key="3">
    <source>
        <dbReference type="ARBA" id="ARBA00022722"/>
    </source>
</evidence>
<evidence type="ECO:0000256" key="4">
    <source>
        <dbReference type="ARBA" id="ARBA00022801"/>
    </source>
</evidence>
<dbReference type="PANTHER" id="PTHR33317:SF4">
    <property type="entry name" value="POLYNUCLEOTIDYL TRANSFERASE, RIBONUCLEASE H-LIKE SUPERFAMILY PROTEIN"/>
    <property type="match status" value="1"/>
</dbReference>
<organism evidence="7 8">
    <name type="scientific">Marivirga sericea</name>
    <dbReference type="NCBI Taxonomy" id="1028"/>
    <lineage>
        <taxon>Bacteria</taxon>
        <taxon>Pseudomonadati</taxon>
        <taxon>Bacteroidota</taxon>
        <taxon>Cytophagia</taxon>
        <taxon>Cytophagales</taxon>
        <taxon>Marivirgaceae</taxon>
        <taxon>Marivirga</taxon>
    </lineage>
</organism>
<dbReference type="EMBL" id="FXAW01000001">
    <property type="protein sequence ID" value="SMG07089.1"/>
    <property type="molecule type" value="Genomic_DNA"/>
</dbReference>
<comment type="function">
    <text evidence="5">Could be a nuclease involved in processing of the 5'-end of pre-16S rRNA.</text>
</comment>